<proteinExistence type="predicted"/>
<name>A0A7J7KRB9_BUGNE</name>
<sequence length="579" mass="65223">MVSIPEETYCKNHFAHRVGSAGHFYSTQSSQIELSALLGTEAIENIRKDNVTASAIKKFRAWSLENTNKPIEIQTSSLDAVIDEVCSDRTIGYEDYKTGHLYTQILDMVLEVANNESVKSSMLRYLKHQPFISLGKISLYAAQQNLPWLEESVKDQIYSQLSSLSTGHEILFAFNFLKFGLISKEGSLLLESRTKGCVENIPSKTIINILHLMAIMLYRSTDLIKALIYQLSKRPTVITIQQLSNLYYSYSTLKIVYPRALSCLEILSSTVLHDKTPIDEKFLLRIMLSIGKLKWDNPTVINAVCSRIVDPSQLPVESFTSLLVTCSITGTMPANVKAAVIHQLKVAGADPKHCQSYLKQIWSLLVFNIKSESIIKDLLTEDRIAHLTSADLSQHTVIDLYGKLLNVAAAAKLEYNLEFPEALKTVSVKPPINLSKHHVELSRMLCECLECNSAQIQQSVWYPTGNAIDFRYLYDTKEKKVVSPHKYILPLDVEDLSEKTKTPEHMKWVAVLVNTFDHQTVGVSAGKTLDGRKRLAESQLSQMGYHVVNIGEAEFSSDPDRARKLEWLKEKLSVEISHI</sequence>
<gene>
    <name evidence="1" type="ORF">EB796_001018</name>
</gene>
<evidence type="ECO:0008006" key="3">
    <source>
        <dbReference type="Google" id="ProtNLM"/>
    </source>
</evidence>
<dbReference type="OrthoDB" id="6501018at2759"/>
<comment type="caution">
    <text evidence="1">The sequence shown here is derived from an EMBL/GenBank/DDBJ whole genome shotgun (WGS) entry which is preliminary data.</text>
</comment>
<evidence type="ECO:0000313" key="2">
    <source>
        <dbReference type="Proteomes" id="UP000593567"/>
    </source>
</evidence>
<accession>A0A7J7KRB9</accession>
<dbReference type="AlphaFoldDB" id="A0A7J7KRB9"/>
<dbReference type="Proteomes" id="UP000593567">
    <property type="component" value="Unassembled WGS sequence"/>
</dbReference>
<reference evidence="1" key="1">
    <citation type="submission" date="2020-06" db="EMBL/GenBank/DDBJ databases">
        <title>Draft genome of Bugula neritina, a colonial animal packing powerful symbionts and potential medicines.</title>
        <authorList>
            <person name="Rayko M."/>
        </authorList>
    </citation>
    <scope>NUCLEOTIDE SEQUENCE [LARGE SCALE GENOMIC DNA]</scope>
    <source>
        <strain evidence="1">Kwan_BN1</strain>
    </source>
</reference>
<keyword evidence="2" id="KW-1185">Reference proteome</keyword>
<dbReference type="EMBL" id="VXIV02000115">
    <property type="protein sequence ID" value="KAF6040689.1"/>
    <property type="molecule type" value="Genomic_DNA"/>
</dbReference>
<protein>
    <recommendedName>
        <fullName evidence="3">TBRG4</fullName>
    </recommendedName>
</protein>
<evidence type="ECO:0000313" key="1">
    <source>
        <dbReference type="EMBL" id="KAF6040689.1"/>
    </source>
</evidence>
<organism evidence="1 2">
    <name type="scientific">Bugula neritina</name>
    <name type="common">Brown bryozoan</name>
    <name type="synonym">Sertularia neritina</name>
    <dbReference type="NCBI Taxonomy" id="10212"/>
    <lineage>
        <taxon>Eukaryota</taxon>
        <taxon>Metazoa</taxon>
        <taxon>Spiralia</taxon>
        <taxon>Lophotrochozoa</taxon>
        <taxon>Bryozoa</taxon>
        <taxon>Gymnolaemata</taxon>
        <taxon>Cheilostomatida</taxon>
        <taxon>Flustrina</taxon>
        <taxon>Buguloidea</taxon>
        <taxon>Bugulidae</taxon>
        <taxon>Bugula</taxon>
    </lineage>
</organism>